<dbReference type="SUPFAM" id="SSF53335">
    <property type="entry name" value="S-adenosyl-L-methionine-dependent methyltransferases"/>
    <property type="match status" value="1"/>
</dbReference>
<sequence>MASSFSRLAATLGRRQAALELRWLKAAQSHAPLEEMVSRRVAGEPLQYILETQPFGPLTLRTRAPTLIPRPETEDWTIRLAELLKNTSSKRRRKVLDLGTGSGCIPLLLCELLSQGTLATFGVDQSPLAVQLARENAELTGFSTDEQRNTFSAFQASFLDPLFPQPHLGLEPPFDVLTSNPPYISWNEYLRLPNSVLNYEDPKALFGGPDGLDFYRAIARLVATRGFLSPDAVVAVEVGDGQAEQVEEIFHSVARVNSVIWLDPWDKQRTVVVWTQPAEASHSRRFIPGESGNTYPQAQPRRIPRKQHGNYSYPAGRMPRDIWEEIFLHCLPSSLLPDGSFSSPRPTAPLVLLQVCRTWRCVALALPYLWSSLSVVVRGGKSFPPLPTAAEWLSRSGDLPLQLSLSQINEADGNQEVADELLALFIRYLRRWCDVRLDVANPTYGRSLRPTGILHAPLLETFHLTTCWRLTRNEEIMRDLLKMLEGAPRLSSFSVSRLSDLNVAPNSTVAIPWTQLTRLDLGFIPSVSACLSIMSGCPLLESCNLVVDPHQGALPALPITVPSLTSLELHIPAGELASLLDHAVFPALRNFTLYVQDAYGQHALWPQSSFLDFFANSRCELTRLELHDTGILASQFIECLQHLRSISELVVHDNRDWTWDPVITPQLVQMLTIPREAVDAQDYLLPSLRALDLGKGCWTCPNGLLSDMIESRWRTRVMGIARLERVDVDLHLFHDVDGPDKTRLLRLLEEGMKSNLSTLS</sequence>
<dbReference type="PANTHER" id="PTHR18895:SF74">
    <property type="entry name" value="MTRF1L RELEASE FACTOR GLUTAMINE METHYLTRANSFERASE"/>
    <property type="match status" value="1"/>
</dbReference>
<gene>
    <name evidence="5" type="ORF">MCHLO_02251</name>
</gene>
<reference evidence="5" key="1">
    <citation type="submission" date="2014-09" db="EMBL/GenBank/DDBJ databases">
        <title>Genome sequence of the luminous mushroom Mycena chlorophos for searching fungal bioluminescence genes.</title>
        <authorList>
            <person name="Tanaka Y."/>
            <person name="Kasuga D."/>
            <person name="Oba Y."/>
            <person name="Hase S."/>
            <person name="Sato K."/>
            <person name="Oba Y."/>
            <person name="Sakakibara Y."/>
        </authorList>
    </citation>
    <scope>NUCLEOTIDE SEQUENCE</scope>
</reference>
<proteinExistence type="predicted"/>
<evidence type="ECO:0000313" key="6">
    <source>
        <dbReference type="Proteomes" id="UP000815677"/>
    </source>
</evidence>
<keyword evidence="2" id="KW-0808">Transferase</keyword>
<dbReference type="InterPro" id="IPR032675">
    <property type="entry name" value="LRR_dom_sf"/>
</dbReference>
<dbReference type="Pfam" id="PF13847">
    <property type="entry name" value="Methyltransf_31"/>
    <property type="match status" value="1"/>
</dbReference>
<evidence type="ECO:0000259" key="4">
    <source>
        <dbReference type="Pfam" id="PF13847"/>
    </source>
</evidence>
<keyword evidence="3" id="KW-0949">S-adenosyl-L-methionine</keyword>
<name>A0ABQ0L479_MYCCL</name>
<evidence type="ECO:0000256" key="3">
    <source>
        <dbReference type="ARBA" id="ARBA00022691"/>
    </source>
</evidence>
<dbReference type="Gene3D" id="3.80.10.10">
    <property type="entry name" value="Ribonuclease Inhibitor"/>
    <property type="match status" value="1"/>
</dbReference>
<dbReference type="EMBL" id="DF839922">
    <property type="protein sequence ID" value="GAT44636.1"/>
    <property type="molecule type" value="Genomic_DNA"/>
</dbReference>
<dbReference type="InterPro" id="IPR004556">
    <property type="entry name" value="HemK-like"/>
</dbReference>
<organism evidence="5 6">
    <name type="scientific">Mycena chlorophos</name>
    <name type="common">Agaric fungus</name>
    <name type="synonym">Agaricus chlorophos</name>
    <dbReference type="NCBI Taxonomy" id="658473"/>
    <lineage>
        <taxon>Eukaryota</taxon>
        <taxon>Fungi</taxon>
        <taxon>Dikarya</taxon>
        <taxon>Basidiomycota</taxon>
        <taxon>Agaricomycotina</taxon>
        <taxon>Agaricomycetes</taxon>
        <taxon>Agaricomycetidae</taxon>
        <taxon>Agaricales</taxon>
        <taxon>Marasmiineae</taxon>
        <taxon>Mycenaceae</taxon>
        <taxon>Mycena</taxon>
    </lineage>
</organism>
<dbReference type="Gene3D" id="3.40.50.150">
    <property type="entry name" value="Vaccinia Virus protein VP39"/>
    <property type="match status" value="1"/>
</dbReference>
<dbReference type="GO" id="GO:0032259">
    <property type="term" value="P:methylation"/>
    <property type="evidence" value="ECO:0007669"/>
    <property type="project" value="UniProtKB-KW"/>
</dbReference>
<keyword evidence="6" id="KW-1185">Reference proteome</keyword>
<keyword evidence="1 5" id="KW-0489">Methyltransferase</keyword>
<dbReference type="InterPro" id="IPR029063">
    <property type="entry name" value="SAM-dependent_MTases_sf"/>
</dbReference>
<evidence type="ECO:0000256" key="1">
    <source>
        <dbReference type="ARBA" id="ARBA00022603"/>
    </source>
</evidence>
<dbReference type="InterPro" id="IPR050320">
    <property type="entry name" value="N5-glutamine_MTase"/>
</dbReference>
<dbReference type="InterPro" id="IPR025714">
    <property type="entry name" value="Methyltranfer_dom"/>
</dbReference>
<dbReference type="CDD" id="cd02440">
    <property type="entry name" value="AdoMet_MTases"/>
    <property type="match status" value="1"/>
</dbReference>
<protein>
    <submittedName>
        <fullName evidence="5">Methyltransferase</fullName>
    </submittedName>
</protein>
<dbReference type="SUPFAM" id="SSF52047">
    <property type="entry name" value="RNI-like"/>
    <property type="match status" value="1"/>
</dbReference>
<evidence type="ECO:0000256" key="2">
    <source>
        <dbReference type="ARBA" id="ARBA00022679"/>
    </source>
</evidence>
<feature type="domain" description="Methyltransferase" evidence="4">
    <location>
        <begin position="92"/>
        <end position="148"/>
    </location>
</feature>
<dbReference type="PANTHER" id="PTHR18895">
    <property type="entry name" value="HEMK METHYLTRANSFERASE"/>
    <property type="match status" value="1"/>
</dbReference>
<dbReference type="Gene3D" id="1.10.8.10">
    <property type="entry name" value="DNA helicase RuvA subunit, C-terminal domain"/>
    <property type="match status" value="1"/>
</dbReference>
<dbReference type="GO" id="GO:0008168">
    <property type="term" value="F:methyltransferase activity"/>
    <property type="evidence" value="ECO:0007669"/>
    <property type="project" value="UniProtKB-KW"/>
</dbReference>
<dbReference type="Proteomes" id="UP000815677">
    <property type="component" value="Unassembled WGS sequence"/>
</dbReference>
<accession>A0ABQ0L479</accession>
<evidence type="ECO:0000313" key="5">
    <source>
        <dbReference type="EMBL" id="GAT44636.1"/>
    </source>
</evidence>
<dbReference type="NCBIfam" id="TIGR00536">
    <property type="entry name" value="hemK_fam"/>
    <property type="match status" value="1"/>
</dbReference>